<proteinExistence type="predicted"/>
<feature type="non-terminal residue" evidence="2">
    <location>
        <position position="223"/>
    </location>
</feature>
<name>A0A6A6WUQ0_9PLEO</name>
<dbReference type="Proteomes" id="UP000799757">
    <property type="component" value="Unassembled WGS sequence"/>
</dbReference>
<evidence type="ECO:0000256" key="1">
    <source>
        <dbReference type="SAM" id="MobiDB-lite"/>
    </source>
</evidence>
<sequence length="223" mass="23642">MALVNCPGEHVNQASRHRRAPADCQTVANGVDNRCNSAPIAASLGGTRFRNRVRPSAASTLESSRRPAQKVTTAPCTSHTHTSPSSPVCEARAPPAHHCRTLLSASLLLTPSGGKPLGLEDSAGRAASSLMKRLAAVVCRGLAIPSRPRFRIPRRQKRLSWRMASQTVGFPLARFAVSPVGPPLPQPRCWCVGGGKGGSQQRVNAHIHDADGPIGPSQVDQRP</sequence>
<keyword evidence="3" id="KW-1185">Reference proteome</keyword>
<dbReference type="EMBL" id="MU002262">
    <property type="protein sequence ID" value="KAF2787950.1"/>
    <property type="molecule type" value="Genomic_DNA"/>
</dbReference>
<feature type="region of interest" description="Disordered" evidence="1">
    <location>
        <begin position="55"/>
        <end position="89"/>
    </location>
</feature>
<feature type="compositionally biased region" description="Low complexity" evidence="1">
    <location>
        <begin position="71"/>
        <end position="89"/>
    </location>
</feature>
<accession>A0A6A6WUQ0</accession>
<gene>
    <name evidence="2" type="ORF">K505DRAFT_395685</name>
</gene>
<organism evidence="2 3">
    <name type="scientific">Melanomma pulvis-pyrius CBS 109.77</name>
    <dbReference type="NCBI Taxonomy" id="1314802"/>
    <lineage>
        <taxon>Eukaryota</taxon>
        <taxon>Fungi</taxon>
        <taxon>Dikarya</taxon>
        <taxon>Ascomycota</taxon>
        <taxon>Pezizomycotina</taxon>
        <taxon>Dothideomycetes</taxon>
        <taxon>Pleosporomycetidae</taxon>
        <taxon>Pleosporales</taxon>
        <taxon>Melanommataceae</taxon>
        <taxon>Melanomma</taxon>
    </lineage>
</organism>
<reference evidence="2" key="1">
    <citation type="journal article" date="2020" name="Stud. Mycol.">
        <title>101 Dothideomycetes genomes: a test case for predicting lifestyles and emergence of pathogens.</title>
        <authorList>
            <person name="Haridas S."/>
            <person name="Albert R."/>
            <person name="Binder M."/>
            <person name="Bloem J."/>
            <person name="Labutti K."/>
            <person name="Salamov A."/>
            <person name="Andreopoulos B."/>
            <person name="Baker S."/>
            <person name="Barry K."/>
            <person name="Bills G."/>
            <person name="Bluhm B."/>
            <person name="Cannon C."/>
            <person name="Castanera R."/>
            <person name="Culley D."/>
            <person name="Daum C."/>
            <person name="Ezra D."/>
            <person name="Gonzalez J."/>
            <person name="Henrissat B."/>
            <person name="Kuo A."/>
            <person name="Liang C."/>
            <person name="Lipzen A."/>
            <person name="Lutzoni F."/>
            <person name="Magnuson J."/>
            <person name="Mondo S."/>
            <person name="Nolan M."/>
            <person name="Ohm R."/>
            <person name="Pangilinan J."/>
            <person name="Park H.-J."/>
            <person name="Ramirez L."/>
            <person name="Alfaro M."/>
            <person name="Sun H."/>
            <person name="Tritt A."/>
            <person name="Yoshinaga Y."/>
            <person name="Zwiers L.-H."/>
            <person name="Turgeon B."/>
            <person name="Goodwin S."/>
            <person name="Spatafora J."/>
            <person name="Crous P."/>
            <person name="Grigoriev I."/>
        </authorList>
    </citation>
    <scope>NUCLEOTIDE SEQUENCE</scope>
    <source>
        <strain evidence="2">CBS 109.77</strain>
    </source>
</reference>
<protein>
    <submittedName>
        <fullName evidence="2">Uncharacterized protein</fullName>
    </submittedName>
</protein>
<dbReference type="AlphaFoldDB" id="A0A6A6WUQ0"/>
<evidence type="ECO:0000313" key="3">
    <source>
        <dbReference type="Proteomes" id="UP000799757"/>
    </source>
</evidence>
<evidence type="ECO:0000313" key="2">
    <source>
        <dbReference type="EMBL" id="KAF2787950.1"/>
    </source>
</evidence>